<dbReference type="GO" id="GO:0005856">
    <property type="term" value="C:cytoskeleton"/>
    <property type="evidence" value="ECO:0007669"/>
    <property type="project" value="UniProtKB-ARBA"/>
</dbReference>
<organism evidence="5 6">
    <name type="scientific">Spheniscus mendiculus</name>
    <name type="common">Galapagos penguin</name>
    <dbReference type="NCBI Taxonomy" id="156760"/>
    <lineage>
        <taxon>Eukaryota</taxon>
        <taxon>Metazoa</taxon>
        <taxon>Chordata</taxon>
        <taxon>Craniata</taxon>
        <taxon>Vertebrata</taxon>
        <taxon>Euteleostomi</taxon>
        <taxon>Archelosauria</taxon>
        <taxon>Archosauria</taxon>
        <taxon>Dinosauria</taxon>
        <taxon>Saurischia</taxon>
        <taxon>Theropoda</taxon>
        <taxon>Coelurosauria</taxon>
        <taxon>Aves</taxon>
        <taxon>Neognathae</taxon>
        <taxon>Neoaves</taxon>
        <taxon>Aequornithes</taxon>
        <taxon>Sphenisciformes</taxon>
        <taxon>Spheniscidae</taxon>
        <taxon>Spheniscus</taxon>
    </lineage>
</organism>
<accession>A0A8J4IH65</accession>
<evidence type="ECO:0000256" key="1">
    <source>
        <dbReference type="ARBA" id="ARBA00023054"/>
    </source>
</evidence>
<dbReference type="InterPro" id="IPR051147">
    <property type="entry name" value="CFAP_domain-containing"/>
</dbReference>
<dbReference type="PANTHER" id="PTHR21683:SF9">
    <property type="entry name" value="CILIA- AND FLAGELLA-ASSOCIATED PROTEIN 73"/>
    <property type="match status" value="1"/>
</dbReference>
<comment type="caution">
    <text evidence="5">The sequence shown here is derived from an EMBL/GenBank/DDBJ whole genome shotgun (WGS) entry which is preliminary data.</text>
</comment>
<feature type="non-terminal residue" evidence="5">
    <location>
        <position position="332"/>
    </location>
</feature>
<dbReference type="PANTHER" id="PTHR21683">
    <property type="entry name" value="COILED-COIL DOMAIN-CONTAINING PROTEIN 42 LIKE-2-LIKE-RELATED"/>
    <property type="match status" value="1"/>
</dbReference>
<dbReference type="Proteomes" id="UP000785099">
    <property type="component" value="Unassembled WGS sequence"/>
</dbReference>
<reference evidence="5 6" key="1">
    <citation type="journal article" date="2019" name="Gigascience">
        <title>High-coverage genomes to elucidate the evolution of penguins.</title>
        <authorList>
            <person name="Pan H."/>
            <person name="Cole T.L."/>
            <person name="Bi X."/>
            <person name="Fang M."/>
            <person name="Zhou C."/>
            <person name="Yang Z."/>
            <person name="Ksepka D.T."/>
            <person name="Hart T."/>
            <person name="Bouzat J.L."/>
            <person name="Argilla L.S."/>
            <person name="Bertelsen M.F."/>
            <person name="Boersma P.D."/>
            <person name="Bost C.A."/>
            <person name="Cherel Y."/>
            <person name="Dann P."/>
            <person name="Fiddaman S.R."/>
            <person name="Howard P."/>
            <person name="Labuschagne K."/>
            <person name="Mattern T."/>
            <person name="Miller G."/>
            <person name="Parker P."/>
            <person name="Phillips R.A."/>
            <person name="Quillfeldt P."/>
            <person name="Ryan P.G."/>
            <person name="Taylor H."/>
            <person name="Thompson D.R."/>
            <person name="Young M.J."/>
            <person name="Ellegaard M.R."/>
            <person name="Gilbert M.T.P."/>
            <person name="Sinding M.S."/>
            <person name="Pacheco G."/>
            <person name="Shepherd L.D."/>
            <person name="Tennyson A.J.D."/>
            <person name="Grosser S."/>
            <person name="Kay E."/>
            <person name="Nupen L.J."/>
            <person name="Ellenberg U."/>
            <person name="Houston D.M."/>
            <person name="Reeve A.H."/>
            <person name="Johnson K."/>
            <person name="Masello J.F."/>
            <person name="Stracke T."/>
            <person name="McKinlay B."/>
            <person name="Borboroglu P.G."/>
            <person name="Zhang D.X."/>
            <person name="Zhang G."/>
        </authorList>
    </citation>
    <scope>NUCLEOTIDE SEQUENCE [LARGE SCALE GENOMIC DNA]</scope>
    <source>
        <strain evidence="5">GAPE 212</strain>
    </source>
</reference>
<feature type="non-terminal residue" evidence="5">
    <location>
        <position position="1"/>
    </location>
</feature>
<keyword evidence="6" id="KW-1185">Reference proteome</keyword>
<evidence type="ECO:0000256" key="2">
    <source>
        <dbReference type="SAM" id="Coils"/>
    </source>
</evidence>
<feature type="domain" description="DUF4200" evidence="4">
    <location>
        <begin position="37"/>
        <end position="152"/>
    </location>
</feature>
<dbReference type="AlphaFoldDB" id="A0A8J4IH65"/>
<name>A0A8J4IH65_SPHME</name>
<gene>
    <name evidence="5" type="ORF">FQV24_0016325</name>
</gene>
<dbReference type="EMBL" id="VUKU01011191">
    <property type="protein sequence ID" value="KAF1438243.1"/>
    <property type="molecule type" value="Genomic_DNA"/>
</dbReference>
<feature type="coiled-coil region" evidence="2">
    <location>
        <begin position="36"/>
        <end position="137"/>
    </location>
</feature>
<feature type="region of interest" description="Disordered" evidence="3">
    <location>
        <begin position="306"/>
        <end position="332"/>
    </location>
</feature>
<evidence type="ECO:0000313" key="6">
    <source>
        <dbReference type="Proteomes" id="UP000785099"/>
    </source>
</evidence>
<protein>
    <submittedName>
        <fullName evidence="5">Coiled-coil domain-containing protein 42 like-2</fullName>
    </submittedName>
</protein>
<evidence type="ECO:0000259" key="4">
    <source>
        <dbReference type="Pfam" id="PF13863"/>
    </source>
</evidence>
<evidence type="ECO:0000313" key="5">
    <source>
        <dbReference type="EMBL" id="KAF1438243.1"/>
    </source>
</evidence>
<dbReference type="InterPro" id="IPR025252">
    <property type="entry name" value="DUF4200"/>
</dbReference>
<sequence>MAFDLEEYLRTAFRDKLRLQTVPVWDGAVLLPSTRLLLKRQEVAEVERVLQSQREEFRQRMERLEQRRQQLGQRKDQLRDVVLKFNVFLKAAAARQERALRRVEEERARAAGQGAEAARLRQELTGLLQRREHLARRLRSLRGFSDYLQGVLARTEQFQDVPAMLARFGVLAGARAALAQQAEAGQERLAQGWARLRRYQEETSSELLRTNNELTQLRACLEAARHEVLQGESCWAHVQSTATQKTLLLGQIKLAVLNLFQLATARLKVPTDMALEDTEAQLDTVLLCMQDLTAICAELRPRQMGPCPPRLPAATSMHPRRHGGARAPPSRE</sequence>
<keyword evidence="1 2" id="KW-0175">Coiled coil</keyword>
<proteinExistence type="predicted"/>
<dbReference type="Pfam" id="PF13863">
    <property type="entry name" value="DUF4200"/>
    <property type="match status" value="1"/>
</dbReference>
<evidence type="ECO:0000256" key="3">
    <source>
        <dbReference type="SAM" id="MobiDB-lite"/>
    </source>
</evidence>